<dbReference type="GO" id="GO:0003723">
    <property type="term" value="F:RNA binding"/>
    <property type="evidence" value="ECO:0007669"/>
    <property type="project" value="InterPro"/>
</dbReference>
<accession>A0A934K5Q7</accession>
<evidence type="ECO:0000256" key="2">
    <source>
        <dbReference type="ARBA" id="ARBA00022603"/>
    </source>
</evidence>
<evidence type="ECO:0000313" key="6">
    <source>
        <dbReference type="Proteomes" id="UP000612893"/>
    </source>
</evidence>
<dbReference type="GO" id="GO:0032259">
    <property type="term" value="P:methylation"/>
    <property type="evidence" value="ECO:0007669"/>
    <property type="project" value="UniProtKB-KW"/>
</dbReference>
<dbReference type="SUPFAM" id="SSF55315">
    <property type="entry name" value="L30e-like"/>
    <property type="match status" value="1"/>
</dbReference>
<protein>
    <submittedName>
        <fullName evidence="5">23S rRNA (Guanosine(2251)-2'-O)-methyltransferase RlmB</fullName>
    </submittedName>
</protein>
<sequence>MSSRPPQASQEVVYGRNAVLEAARAGRVRRALVARGLGPDPRLAELARLVPVEVVTPEQIASLALGVHQGVVGELEPRAVLTLRQLLETGPDLLVALDGVQDPQNLGAIMRSAEAAGAGGVILPERRSAPMSASAVKASSGASEHLQLCRVPGLAAALVELKRGGFWCAALDAEGELPPWEFDLTQPVCLVVGGEGSGLHRLVRERCDVRLRLPMIGRVASLNASAAAAAVLYETTRQRLTRL</sequence>
<name>A0A934K5Q7_9BACT</name>
<dbReference type="Gene3D" id="3.40.1280.10">
    <property type="match status" value="1"/>
</dbReference>
<dbReference type="InterPro" id="IPR029028">
    <property type="entry name" value="Alpha/beta_knot_MTases"/>
</dbReference>
<dbReference type="Proteomes" id="UP000612893">
    <property type="component" value="Unassembled WGS sequence"/>
</dbReference>
<evidence type="ECO:0000256" key="3">
    <source>
        <dbReference type="ARBA" id="ARBA00022679"/>
    </source>
</evidence>
<keyword evidence="2" id="KW-0489">Methyltransferase</keyword>
<dbReference type="EMBL" id="JAEKNR010000149">
    <property type="protein sequence ID" value="MBJ7599369.1"/>
    <property type="molecule type" value="Genomic_DNA"/>
</dbReference>
<dbReference type="AlphaFoldDB" id="A0A934K5Q7"/>
<dbReference type="Gene3D" id="3.30.1330.30">
    <property type="match status" value="1"/>
</dbReference>
<comment type="similarity">
    <text evidence="1">Belongs to the class IV-like SAM-binding methyltransferase superfamily. RNA methyltransferase TrmH family.</text>
</comment>
<feature type="domain" description="RNA 2-O ribose methyltransferase substrate binding" evidence="4">
    <location>
        <begin position="12"/>
        <end position="81"/>
    </location>
</feature>
<dbReference type="GO" id="GO:0008173">
    <property type="term" value="F:RNA methyltransferase activity"/>
    <property type="evidence" value="ECO:0007669"/>
    <property type="project" value="InterPro"/>
</dbReference>
<dbReference type="InterPro" id="IPR004441">
    <property type="entry name" value="rRNA_MeTrfase_TrmH"/>
</dbReference>
<dbReference type="Pfam" id="PF00588">
    <property type="entry name" value="SpoU_methylase"/>
    <property type="match status" value="1"/>
</dbReference>
<dbReference type="CDD" id="cd18103">
    <property type="entry name" value="SpoU-like_RlmB"/>
    <property type="match status" value="1"/>
</dbReference>
<evidence type="ECO:0000256" key="1">
    <source>
        <dbReference type="ARBA" id="ARBA00007228"/>
    </source>
</evidence>
<dbReference type="RefSeq" id="WP_338202862.1">
    <property type="nucleotide sequence ID" value="NZ_JAEKNR010000149.1"/>
</dbReference>
<keyword evidence="6" id="KW-1185">Reference proteome</keyword>
<dbReference type="SMART" id="SM00967">
    <property type="entry name" value="SpoU_sub_bind"/>
    <property type="match status" value="1"/>
</dbReference>
<dbReference type="InterPro" id="IPR029026">
    <property type="entry name" value="tRNA_m1G_MTases_N"/>
</dbReference>
<dbReference type="SUPFAM" id="SSF75217">
    <property type="entry name" value="alpha/beta knot"/>
    <property type="match status" value="1"/>
</dbReference>
<evidence type="ECO:0000259" key="4">
    <source>
        <dbReference type="SMART" id="SM00967"/>
    </source>
</evidence>
<organism evidence="5 6">
    <name type="scientific">Candidatus Nephthysia bennettiae</name>
    <dbReference type="NCBI Taxonomy" id="3127016"/>
    <lineage>
        <taxon>Bacteria</taxon>
        <taxon>Bacillati</taxon>
        <taxon>Candidatus Dormiibacterota</taxon>
        <taxon>Candidatus Dormibacteria</taxon>
        <taxon>Candidatus Dormibacterales</taxon>
        <taxon>Candidatus Dormibacteraceae</taxon>
        <taxon>Candidatus Nephthysia</taxon>
    </lineage>
</organism>
<dbReference type="GO" id="GO:0006396">
    <property type="term" value="P:RNA processing"/>
    <property type="evidence" value="ECO:0007669"/>
    <property type="project" value="InterPro"/>
</dbReference>
<dbReference type="GO" id="GO:0005829">
    <property type="term" value="C:cytosol"/>
    <property type="evidence" value="ECO:0007669"/>
    <property type="project" value="TreeGrafter"/>
</dbReference>
<gene>
    <name evidence="5" type="primary">rlmB</name>
    <name evidence="5" type="ORF">JF922_14995</name>
</gene>
<reference evidence="5" key="1">
    <citation type="submission" date="2020-10" db="EMBL/GenBank/DDBJ databases">
        <title>Ca. Dormibacterota MAGs.</title>
        <authorList>
            <person name="Montgomery K."/>
        </authorList>
    </citation>
    <scope>NUCLEOTIDE SEQUENCE [LARGE SCALE GENOMIC DNA]</scope>
    <source>
        <strain evidence="5">SC8812_S17_10</strain>
    </source>
</reference>
<keyword evidence="3" id="KW-0808">Transferase</keyword>
<dbReference type="InterPro" id="IPR013123">
    <property type="entry name" value="SpoU_subst-bd"/>
</dbReference>
<dbReference type="InterPro" id="IPR029064">
    <property type="entry name" value="Ribosomal_eL30-like_sf"/>
</dbReference>
<dbReference type="PANTHER" id="PTHR46429">
    <property type="entry name" value="23S RRNA (GUANOSINE-2'-O-)-METHYLTRANSFERASE RLMB"/>
    <property type="match status" value="1"/>
</dbReference>
<dbReference type="InterPro" id="IPR001537">
    <property type="entry name" value="SpoU_MeTrfase"/>
</dbReference>
<dbReference type="PANTHER" id="PTHR46429:SF1">
    <property type="entry name" value="23S RRNA (GUANOSINE-2'-O-)-METHYLTRANSFERASE RLMB"/>
    <property type="match status" value="1"/>
</dbReference>
<dbReference type="NCBIfam" id="TIGR00186">
    <property type="entry name" value="rRNA_methyl_3"/>
    <property type="match status" value="1"/>
</dbReference>
<proteinExistence type="inferred from homology"/>
<evidence type="ECO:0000313" key="5">
    <source>
        <dbReference type="EMBL" id="MBJ7599369.1"/>
    </source>
</evidence>
<dbReference type="Pfam" id="PF08032">
    <property type="entry name" value="SpoU_sub_bind"/>
    <property type="match status" value="1"/>
</dbReference>
<comment type="caution">
    <text evidence="5">The sequence shown here is derived from an EMBL/GenBank/DDBJ whole genome shotgun (WGS) entry which is preliminary data.</text>
</comment>